<keyword evidence="5" id="KW-1185">Reference proteome</keyword>
<keyword evidence="3" id="KW-1133">Transmembrane helix</keyword>
<dbReference type="EMBL" id="LR590481">
    <property type="protein sequence ID" value="VTQ86389.1"/>
    <property type="molecule type" value="Genomic_DNA"/>
</dbReference>
<dbReference type="PIRSF" id="PIRSF005690">
    <property type="entry name" value="GerBA"/>
    <property type="match status" value="1"/>
</dbReference>
<evidence type="ECO:0000313" key="5">
    <source>
        <dbReference type="Proteomes" id="UP000308489"/>
    </source>
</evidence>
<feature type="transmembrane region" description="Helical" evidence="3">
    <location>
        <begin position="417"/>
        <end position="440"/>
    </location>
</feature>
<name>A0A4U9R5G5_HATHI</name>
<reference evidence="4 5" key="1">
    <citation type="submission" date="2019-05" db="EMBL/GenBank/DDBJ databases">
        <authorList>
            <consortium name="Pathogen Informatics"/>
        </authorList>
    </citation>
    <scope>NUCLEOTIDE SEQUENCE [LARGE SCALE GENOMIC DNA]</scope>
    <source>
        <strain evidence="4 5">NCTC503</strain>
    </source>
</reference>
<sequence>MDINILSKNLDENIELIEASTSNNTTFFKREIILENNIRATILFIAGLSDQDRIEDDIIAPLLFKVKEDLNTIPNLPDFLSKKYIKSFNVSLENSLDNISVELHKGNAIVLLENYSTGIICSTSVQIHRSIQSSDTEISILGGKDAFIENLDINISLINQKLNDPNLKIEKFNLGTKSKTDVALIYIDGIIDTKILNKIRKNLKSIDAPYIGGTGYIAKYLFPKQRSIFPLSKMTEIPDTVVTDMLQGKATIMVNGFPHALIIPVVFIEFFQAFEDYVSNNIMGSFERLLRIISAFILITLSPLYVALLEYNVELIPLPLIKVLIKSRSGIPLSPFIEVLVMELLIEMLREGGIRLPKPIGQTLGIVGGIVLGDAATRAGIVSQTTLVVVAIGIICTFLVPNYTMSTPLRLLRFPMILLAKLLGFLGIIAGLLILVVHLICTDSFSIPYLSPISPLNPEGIKDSIIMSSIKKVNRIPTIFTRSARERRKNAKKDND</sequence>
<organism evidence="4 5">
    <name type="scientific">Hathewaya histolytica</name>
    <name type="common">Clostridium histolyticum</name>
    <dbReference type="NCBI Taxonomy" id="1498"/>
    <lineage>
        <taxon>Bacteria</taxon>
        <taxon>Bacillati</taxon>
        <taxon>Bacillota</taxon>
        <taxon>Clostridia</taxon>
        <taxon>Eubacteriales</taxon>
        <taxon>Clostridiaceae</taxon>
        <taxon>Hathewaya</taxon>
    </lineage>
</organism>
<protein>
    <submittedName>
        <fullName evidence="4">Spore germination protein GerA</fullName>
    </submittedName>
</protein>
<keyword evidence="2 3" id="KW-0472">Membrane</keyword>
<dbReference type="Pfam" id="PF03323">
    <property type="entry name" value="GerA"/>
    <property type="match status" value="1"/>
</dbReference>
<comment type="similarity">
    <text evidence="1">Belongs to the GerABKA family.</text>
</comment>
<proteinExistence type="inferred from homology"/>
<dbReference type="GO" id="GO:0016020">
    <property type="term" value="C:membrane"/>
    <property type="evidence" value="ECO:0007669"/>
    <property type="project" value="InterPro"/>
</dbReference>
<dbReference type="InterPro" id="IPR050768">
    <property type="entry name" value="UPF0353/GerABKA_families"/>
</dbReference>
<dbReference type="AlphaFoldDB" id="A0A4U9R5G5"/>
<feature type="transmembrane region" description="Helical" evidence="3">
    <location>
        <begin position="289"/>
        <end position="309"/>
    </location>
</feature>
<dbReference type="OrthoDB" id="9772630at2"/>
<evidence type="ECO:0000256" key="1">
    <source>
        <dbReference type="ARBA" id="ARBA00005278"/>
    </source>
</evidence>
<evidence type="ECO:0000256" key="3">
    <source>
        <dbReference type="SAM" id="Phobius"/>
    </source>
</evidence>
<keyword evidence="3" id="KW-0812">Transmembrane</keyword>
<evidence type="ECO:0000313" key="4">
    <source>
        <dbReference type="EMBL" id="VTQ86389.1"/>
    </source>
</evidence>
<dbReference type="PANTHER" id="PTHR22550">
    <property type="entry name" value="SPORE GERMINATION PROTEIN"/>
    <property type="match status" value="1"/>
</dbReference>
<dbReference type="PANTHER" id="PTHR22550:SF16">
    <property type="entry name" value="SPORE GERMINATION PROTEIN"/>
    <property type="match status" value="1"/>
</dbReference>
<gene>
    <name evidence="4" type="ORF">NCTC503_00923</name>
</gene>
<dbReference type="Proteomes" id="UP000308489">
    <property type="component" value="Chromosome 1"/>
</dbReference>
<dbReference type="KEGG" id="hhw:NCTC503_00923"/>
<dbReference type="RefSeq" id="WP_138209632.1">
    <property type="nucleotide sequence ID" value="NZ_CBCRUQ010000016.1"/>
</dbReference>
<feature type="transmembrane region" description="Helical" evidence="3">
    <location>
        <begin position="387"/>
        <end position="405"/>
    </location>
</feature>
<accession>A0A4U9R5G5</accession>
<dbReference type="InterPro" id="IPR004995">
    <property type="entry name" value="Spore_Ger"/>
</dbReference>
<dbReference type="GO" id="GO:0009847">
    <property type="term" value="P:spore germination"/>
    <property type="evidence" value="ECO:0007669"/>
    <property type="project" value="InterPro"/>
</dbReference>
<evidence type="ECO:0000256" key="2">
    <source>
        <dbReference type="ARBA" id="ARBA00023136"/>
    </source>
</evidence>